<evidence type="ECO:0000313" key="2">
    <source>
        <dbReference type="EMBL" id="KIK21843.1"/>
    </source>
</evidence>
<reference evidence="3" key="2">
    <citation type="submission" date="2015-01" db="EMBL/GenBank/DDBJ databases">
        <title>Evolutionary Origins and Diversification of the Mycorrhizal Mutualists.</title>
        <authorList>
            <consortium name="DOE Joint Genome Institute"/>
            <consortium name="Mycorrhizal Genomics Consortium"/>
            <person name="Kohler A."/>
            <person name="Kuo A."/>
            <person name="Nagy L.G."/>
            <person name="Floudas D."/>
            <person name="Copeland A."/>
            <person name="Barry K.W."/>
            <person name="Cichocki N."/>
            <person name="Veneault-Fourrey C."/>
            <person name="LaButti K."/>
            <person name="Lindquist E.A."/>
            <person name="Lipzen A."/>
            <person name="Lundell T."/>
            <person name="Morin E."/>
            <person name="Murat C."/>
            <person name="Riley R."/>
            <person name="Ohm R."/>
            <person name="Sun H."/>
            <person name="Tunlid A."/>
            <person name="Henrissat B."/>
            <person name="Grigoriev I.V."/>
            <person name="Hibbett D.S."/>
            <person name="Martin F."/>
        </authorList>
    </citation>
    <scope>NUCLEOTIDE SEQUENCE [LARGE SCALE GENOMIC DNA]</scope>
    <source>
        <strain evidence="3">441</strain>
    </source>
</reference>
<feature type="transmembrane region" description="Helical" evidence="1">
    <location>
        <begin position="62"/>
        <end position="81"/>
    </location>
</feature>
<evidence type="ECO:0000313" key="3">
    <source>
        <dbReference type="Proteomes" id="UP000054018"/>
    </source>
</evidence>
<gene>
    <name evidence="2" type="ORF">PISMIDRAFT_534343</name>
</gene>
<dbReference type="Proteomes" id="UP000054018">
    <property type="component" value="Unassembled WGS sequence"/>
</dbReference>
<evidence type="ECO:0000256" key="1">
    <source>
        <dbReference type="SAM" id="Phobius"/>
    </source>
</evidence>
<dbReference type="HOGENOM" id="CLU_2085737_0_0_1"/>
<dbReference type="AlphaFoldDB" id="A0A0C9ZQ33"/>
<reference evidence="2 3" key="1">
    <citation type="submission" date="2014-04" db="EMBL/GenBank/DDBJ databases">
        <authorList>
            <consortium name="DOE Joint Genome Institute"/>
            <person name="Kuo A."/>
            <person name="Kohler A."/>
            <person name="Costa M.D."/>
            <person name="Nagy L.G."/>
            <person name="Floudas D."/>
            <person name="Copeland A."/>
            <person name="Barry K.W."/>
            <person name="Cichocki N."/>
            <person name="Veneault-Fourrey C."/>
            <person name="LaButti K."/>
            <person name="Lindquist E.A."/>
            <person name="Lipzen A."/>
            <person name="Lundell T."/>
            <person name="Morin E."/>
            <person name="Murat C."/>
            <person name="Sun H."/>
            <person name="Tunlid A."/>
            <person name="Henrissat B."/>
            <person name="Grigoriev I.V."/>
            <person name="Hibbett D.S."/>
            <person name="Martin F."/>
            <person name="Nordberg H.P."/>
            <person name="Cantor M.N."/>
            <person name="Hua S.X."/>
        </authorList>
    </citation>
    <scope>NUCLEOTIDE SEQUENCE [LARGE SCALE GENOMIC DNA]</scope>
    <source>
        <strain evidence="2 3">441</strain>
    </source>
</reference>
<keyword evidence="1" id="KW-1133">Transmembrane helix</keyword>
<accession>A0A0C9ZQ33</accession>
<proteinExistence type="predicted"/>
<organism evidence="2 3">
    <name type="scientific">Pisolithus microcarpus 441</name>
    <dbReference type="NCBI Taxonomy" id="765257"/>
    <lineage>
        <taxon>Eukaryota</taxon>
        <taxon>Fungi</taxon>
        <taxon>Dikarya</taxon>
        <taxon>Basidiomycota</taxon>
        <taxon>Agaricomycotina</taxon>
        <taxon>Agaricomycetes</taxon>
        <taxon>Agaricomycetidae</taxon>
        <taxon>Boletales</taxon>
        <taxon>Sclerodermatineae</taxon>
        <taxon>Pisolithaceae</taxon>
        <taxon>Pisolithus</taxon>
    </lineage>
</organism>
<keyword evidence="1" id="KW-0472">Membrane</keyword>
<sequence>MLSAANSRACTHHCHQCRVQRSHRILYTGRPSNSEIADQTPVISLRQAFFVYRLYTFSHKKALAVICSFFVTTQLLSTLMVRISTVATKNCHFSHGNGSSYPRYSSRYAPIRPSRCR</sequence>
<dbReference type="OrthoDB" id="3214861at2759"/>
<protein>
    <submittedName>
        <fullName evidence="2">Uncharacterized protein</fullName>
    </submittedName>
</protein>
<dbReference type="EMBL" id="KN833746">
    <property type="protein sequence ID" value="KIK21843.1"/>
    <property type="molecule type" value="Genomic_DNA"/>
</dbReference>
<name>A0A0C9ZQ33_9AGAM</name>
<keyword evidence="1" id="KW-0812">Transmembrane</keyword>
<keyword evidence="3" id="KW-1185">Reference proteome</keyword>